<evidence type="ECO:0000313" key="12">
    <source>
        <dbReference type="EMBL" id="CUG89552.1"/>
    </source>
</evidence>
<evidence type="ECO:0000256" key="5">
    <source>
        <dbReference type="ARBA" id="ARBA00022737"/>
    </source>
</evidence>
<evidence type="ECO:0000313" key="13">
    <source>
        <dbReference type="Proteomes" id="UP000051952"/>
    </source>
</evidence>
<dbReference type="Proteomes" id="UP000051952">
    <property type="component" value="Unassembled WGS sequence"/>
</dbReference>
<comment type="subcellular location">
    <subcellularLocation>
        <location evidence="1">Membrane</location>
        <topology evidence="1">Multi-pass membrane protein</topology>
    </subcellularLocation>
</comment>
<organism evidence="12 13">
    <name type="scientific">Bodo saltans</name>
    <name type="common">Flagellated protozoan</name>
    <dbReference type="NCBI Taxonomy" id="75058"/>
    <lineage>
        <taxon>Eukaryota</taxon>
        <taxon>Discoba</taxon>
        <taxon>Euglenozoa</taxon>
        <taxon>Kinetoplastea</taxon>
        <taxon>Metakinetoplastina</taxon>
        <taxon>Eubodonida</taxon>
        <taxon>Bodonidae</taxon>
        <taxon>Bodo</taxon>
    </lineage>
</organism>
<evidence type="ECO:0000256" key="4">
    <source>
        <dbReference type="ARBA" id="ARBA00022692"/>
    </source>
</evidence>
<keyword evidence="13" id="KW-1185">Reference proteome</keyword>
<keyword evidence="5" id="KW-0677">Repeat</keyword>
<feature type="transmembrane region" description="Helical" evidence="11">
    <location>
        <begin position="50"/>
        <end position="70"/>
    </location>
</feature>
<dbReference type="VEuPathDB" id="TriTrypDB:BSAL_22020"/>
<gene>
    <name evidence="12" type="ORF">BSAL_22020</name>
</gene>
<dbReference type="InterPro" id="IPR018108">
    <property type="entry name" value="MCP_transmembrane"/>
</dbReference>
<feature type="repeat" description="Solcar" evidence="8">
    <location>
        <begin position="47"/>
        <end position="132"/>
    </location>
</feature>
<comment type="similarity">
    <text evidence="2 9">Belongs to the mitochondrial carrier (TC 2.A.29) family.</text>
</comment>
<proteinExistence type="inferred from homology"/>
<feature type="compositionally biased region" description="Basic and acidic residues" evidence="10">
    <location>
        <begin position="7"/>
        <end position="21"/>
    </location>
</feature>
<sequence length="347" mass="38402">MLMLTTDKAKSPTSKGEEEPPHPTNAAEAANTALLSLDETERLDAPPVPWMHGAAGILGGSISMTLFYPLDFLRTRMHTYDDSKKHKPLDDFRSVLKQEGIRGMYKGVKVAVAAHSIGWGLYLTFFRFAQQNIAAFRGHSSTLGDFLGACCAAITTATLVTPLNLVKTRTQLSKGVIPESERGFRRTLVHIARTEGWSALFRGVGPQILLSSHTSIQVALYECLKRWMWGDGTDAPMMGIALVSGFSKAVAASACNPLEVVRTRLQDKKNREKVEYQSMSNAFKHIWKYEGVRGMYRGIGVNVCRVVPTTICAFVLYEQCLRVIKMMHGNRQHQAAAAARRQQQSAN</sequence>
<dbReference type="AlphaFoldDB" id="A0A0S4JHC1"/>
<dbReference type="Gene3D" id="1.50.40.10">
    <property type="entry name" value="Mitochondrial carrier domain"/>
    <property type="match status" value="2"/>
</dbReference>
<dbReference type="EMBL" id="CYKH01001749">
    <property type="protein sequence ID" value="CUG89552.1"/>
    <property type="molecule type" value="Genomic_DNA"/>
</dbReference>
<keyword evidence="6 11" id="KW-1133">Transmembrane helix</keyword>
<evidence type="ECO:0000256" key="9">
    <source>
        <dbReference type="RuleBase" id="RU000488"/>
    </source>
</evidence>
<dbReference type="Pfam" id="PF00153">
    <property type="entry name" value="Mito_carr"/>
    <property type="match status" value="3"/>
</dbReference>
<keyword evidence="3 9" id="KW-0813">Transport</keyword>
<dbReference type="PROSITE" id="PS50920">
    <property type="entry name" value="SOLCAR"/>
    <property type="match status" value="3"/>
</dbReference>
<dbReference type="SUPFAM" id="SSF103506">
    <property type="entry name" value="Mitochondrial carrier"/>
    <property type="match status" value="1"/>
</dbReference>
<accession>A0A0S4JHC1</accession>
<evidence type="ECO:0000256" key="2">
    <source>
        <dbReference type="ARBA" id="ARBA00006375"/>
    </source>
</evidence>
<dbReference type="GO" id="GO:0055085">
    <property type="term" value="P:transmembrane transport"/>
    <property type="evidence" value="ECO:0007669"/>
    <property type="project" value="InterPro"/>
</dbReference>
<evidence type="ECO:0000256" key="3">
    <source>
        <dbReference type="ARBA" id="ARBA00022448"/>
    </source>
</evidence>
<dbReference type="PANTHER" id="PTHR45683">
    <property type="entry name" value="MITOCHONDRIAL NICOTINAMIDE ADENINE DINUCLEOTIDE TRANSPORTER 1-RELATED-RELATED"/>
    <property type="match status" value="1"/>
</dbReference>
<evidence type="ECO:0000256" key="8">
    <source>
        <dbReference type="PROSITE-ProRule" id="PRU00282"/>
    </source>
</evidence>
<feature type="transmembrane region" description="Helical" evidence="11">
    <location>
        <begin position="107"/>
        <end position="126"/>
    </location>
</feature>
<keyword evidence="4 8" id="KW-0812">Transmembrane</keyword>
<feature type="transmembrane region" description="Helical" evidence="11">
    <location>
        <begin position="146"/>
        <end position="166"/>
    </location>
</feature>
<evidence type="ECO:0000256" key="7">
    <source>
        <dbReference type="ARBA" id="ARBA00023136"/>
    </source>
</evidence>
<feature type="repeat" description="Solcar" evidence="8">
    <location>
        <begin position="140"/>
        <end position="227"/>
    </location>
</feature>
<dbReference type="GO" id="GO:0006862">
    <property type="term" value="P:nucleotide transport"/>
    <property type="evidence" value="ECO:0007669"/>
    <property type="project" value="InterPro"/>
</dbReference>
<feature type="repeat" description="Solcar" evidence="8">
    <location>
        <begin position="239"/>
        <end position="323"/>
    </location>
</feature>
<keyword evidence="7 8" id="KW-0472">Membrane</keyword>
<dbReference type="OMA" id="TTVWKHE"/>
<evidence type="ECO:0000256" key="10">
    <source>
        <dbReference type="SAM" id="MobiDB-lite"/>
    </source>
</evidence>
<protein>
    <submittedName>
        <fullName evidence="12">Mitochondrial carrier protein, putative</fullName>
    </submittedName>
</protein>
<reference evidence="13" key="1">
    <citation type="submission" date="2015-09" db="EMBL/GenBank/DDBJ databases">
        <authorList>
            <consortium name="Pathogen Informatics"/>
        </authorList>
    </citation>
    <scope>NUCLEOTIDE SEQUENCE [LARGE SCALE GENOMIC DNA]</scope>
    <source>
        <strain evidence="13">Lake Konstanz</strain>
    </source>
</reference>
<dbReference type="InterPro" id="IPR044712">
    <property type="entry name" value="SLC25A32-like"/>
</dbReference>
<dbReference type="InterPro" id="IPR023395">
    <property type="entry name" value="MCP_dom_sf"/>
</dbReference>
<dbReference type="OrthoDB" id="269120at2759"/>
<evidence type="ECO:0000256" key="6">
    <source>
        <dbReference type="ARBA" id="ARBA00022989"/>
    </source>
</evidence>
<evidence type="ECO:0000256" key="1">
    <source>
        <dbReference type="ARBA" id="ARBA00004141"/>
    </source>
</evidence>
<evidence type="ECO:0000256" key="11">
    <source>
        <dbReference type="SAM" id="Phobius"/>
    </source>
</evidence>
<feature type="region of interest" description="Disordered" evidence="10">
    <location>
        <begin position="1"/>
        <end position="25"/>
    </location>
</feature>
<dbReference type="GO" id="GO:0016020">
    <property type="term" value="C:membrane"/>
    <property type="evidence" value="ECO:0007669"/>
    <property type="project" value="UniProtKB-SubCell"/>
</dbReference>
<name>A0A0S4JHC1_BODSA</name>